<dbReference type="EMBL" id="CASHSV030000716">
    <property type="protein sequence ID" value="CAJ2675385.1"/>
    <property type="molecule type" value="Genomic_DNA"/>
</dbReference>
<keyword evidence="2" id="KW-1185">Reference proteome</keyword>
<organism evidence="1 2">
    <name type="scientific">Trifolium pratense</name>
    <name type="common">Red clover</name>
    <dbReference type="NCBI Taxonomy" id="57577"/>
    <lineage>
        <taxon>Eukaryota</taxon>
        <taxon>Viridiplantae</taxon>
        <taxon>Streptophyta</taxon>
        <taxon>Embryophyta</taxon>
        <taxon>Tracheophyta</taxon>
        <taxon>Spermatophyta</taxon>
        <taxon>Magnoliopsida</taxon>
        <taxon>eudicotyledons</taxon>
        <taxon>Gunneridae</taxon>
        <taxon>Pentapetalae</taxon>
        <taxon>rosids</taxon>
        <taxon>fabids</taxon>
        <taxon>Fabales</taxon>
        <taxon>Fabaceae</taxon>
        <taxon>Papilionoideae</taxon>
        <taxon>50 kb inversion clade</taxon>
        <taxon>NPAAA clade</taxon>
        <taxon>Hologalegina</taxon>
        <taxon>IRL clade</taxon>
        <taxon>Trifolieae</taxon>
        <taxon>Trifolium</taxon>
    </lineage>
</organism>
<accession>A0ACB0M2G0</accession>
<comment type="caution">
    <text evidence="1">The sequence shown here is derived from an EMBL/GenBank/DDBJ whole genome shotgun (WGS) entry which is preliminary data.</text>
</comment>
<gene>
    <name evidence="1" type="ORF">MILVUS5_LOCUS38426</name>
</gene>
<evidence type="ECO:0000313" key="1">
    <source>
        <dbReference type="EMBL" id="CAJ2675385.1"/>
    </source>
</evidence>
<proteinExistence type="predicted"/>
<evidence type="ECO:0000313" key="2">
    <source>
        <dbReference type="Proteomes" id="UP001177021"/>
    </source>
</evidence>
<name>A0ACB0M2G0_TRIPR</name>
<reference evidence="1" key="1">
    <citation type="submission" date="2023-10" db="EMBL/GenBank/DDBJ databases">
        <authorList>
            <person name="Rodriguez Cubillos JULIANA M."/>
            <person name="De Vega J."/>
        </authorList>
    </citation>
    <scope>NUCLEOTIDE SEQUENCE</scope>
</reference>
<dbReference type="Proteomes" id="UP001177021">
    <property type="component" value="Unassembled WGS sequence"/>
</dbReference>
<sequence>MEYLGIDLSCAIGSLRNGSIPDKDCLLPLISKLLGYAIVAASTTVKLPQILKILQHRSVRGLSMLSFELEVVGYTISLAYCLHKGLSFSAYGELLFLLIQAFVLVAIIYYYSRPLSTFTWIRPLIYCAVAPTVLAGQIDPVLFEALYASQHAIFLFARIPQIWQNFSNKSTGELSFLTSFMNFGGSMVRVFTTIQENAPRSVLLGYAISVATNSTILSQILMYQKPQAAKEKKVK</sequence>
<protein>
    <submittedName>
        <fullName evidence="1">Uncharacterized protein</fullName>
    </submittedName>
</protein>